<accession>G7IWG3</accession>
<evidence type="ECO:0000313" key="3">
    <source>
        <dbReference type="EMBL" id="RHN66072.1"/>
    </source>
</evidence>
<dbReference type="Gramene" id="rna13984">
    <property type="protein sequence ID" value="RHN66072.1"/>
    <property type="gene ID" value="gene13984"/>
</dbReference>
<dbReference type="HOGENOM" id="CLU_2402956_0_0_1"/>
<evidence type="ECO:0000313" key="5">
    <source>
        <dbReference type="Proteomes" id="UP000002051"/>
    </source>
</evidence>
<dbReference type="Proteomes" id="UP000002051">
    <property type="component" value="Chromosome 3"/>
</dbReference>
<reference evidence="2 5" key="2">
    <citation type="journal article" date="2014" name="BMC Genomics">
        <title>An improved genome release (version Mt4.0) for the model legume Medicago truncatula.</title>
        <authorList>
            <person name="Tang H."/>
            <person name="Krishnakumar V."/>
            <person name="Bidwell S."/>
            <person name="Rosen B."/>
            <person name="Chan A."/>
            <person name="Zhou S."/>
            <person name="Gentzbittel L."/>
            <person name="Childs K.L."/>
            <person name="Yandell M."/>
            <person name="Gundlach H."/>
            <person name="Mayer K.F."/>
            <person name="Schwartz D.C."/>
            <person name="Town C.D."/>
        </authorList>
    </citation>
    <scope>GENOME REANNOTATION</scope>
    <source>
        <strain evidence="4 5">cv. Jemalong A17</strain>
    </source>
</reference>
<proteinExistence type="predicted"/>
<dbReference type="PaxDb" id="3880-AES69214"/>
<evidence type="ECO:0000256" key="1">
    <source>
        <dbReference type="SAM" id="SignalP"/>
    </source>
</evidence>
<feature type="chain" id="PRO_5014572499" evidence="1">
    <location>
        <begin position="33"/>
        <end position="93"/>
    </location>
</feature>
<feature type="signal peptide" evidence="1">
    <location>
        <begin position="1"/>
        <end position="32"/>
    </location>
</feature>
<gene>
    <name evidence="2" type="ordered locus">MTR_3g025470</name>
    <name evidence="3" type="ORF">MtrunA17_Chr3g0086791</name>
</gene>
<evidence type="ECO:0000313" key="6">
    <source>
        <dbReference type="Proteomes" id="UP000265566"/>
    </source>
</evidence>
<reference evidence="4" key="3">
    <citation type="submission" date="2015-04" db="UniProtKB">
        <authorList>
            <consortium name="EnsemblPlants"/>
        </authorList>
    </citation>
    <scope>IDENTIFICATION</scope>
    <source>
        <strain evidence="4">cv. Jemalong A17</strain>
    </source>
</reference>
<keyword evidence="1" id="KW-0732">Signal</keyword>
<dbReference type="EMBL" id="CM001219">
    <property type="protein sequence ID" value="AES69214.1"/>
    <property type="molecule type" value="Genomic_DNA"/>
</dbReference>
<reference evidence="2 5" key="1">
    <citation type="journal article" date="2011" name="Nature">
        <title>The Medicago genome provides insight into the evolution of rhizobial symbioses.</title>
        <authorList>
            <person name="Young N.D."/>
            <person name="Debelle F."/>
            <person name="Oldroyd G.E."/>
            <person name="Geurts R."/>
            <person name="Cannon S.B."/>
            <person name="Udvardi M.K."/>
            <person name="Benedito V.A."/>
            <person name="Mayer K.F."/>
            <person name="Gouzy J."/>
            <person name="Schoof H."/>
            <person name="Van de Peer Y."/>
            <person name="Proost S."/>
            <person name="Cook D.R."/>
            <person name="Meyers B.C."/>
            <person name="Spannagl M."/>
            <person name="Cheung F."/>
            <person name="De Mita S."/>
            <person name="Krishnakumar V."/>
            <person name="Gundlach H."/>
            <person name="Zhou S."/>
            <person name="Mudge J."/>
            <person name="Bharti A.K."/>
            <person name="Murray J.D."/>
            <person name="Naoumkina M.A."/>
            <person name="Rosen B."/>
            <person name="Silverstein K.A."/>
            <person name="Tang H."/>
            <person name="Rombauts S."/>
            <person name="Zhao P.X."/>
            <person name="Zhou P."/>
            <person name="Barbe V."/>
            <person name="Bardou P."/>
            <person name="Bechner M."/>
            <person name="Bellec A."/>
            <person name="Berger A."/>
            <person name="Berges H."/>
            <person name="Bidwell S."/>
            <person name="Bisseling T."/>
            <person name="Choisne N."/>
            <person name="Couloux A."/>
            <person name="Denny R."/>
            <person name="Deshpande S."/>
            <person name="Dai X."/>
            <person name="Doyle J.J."/>
            <person name="Dudez A.M."/>
            <person name="Farmer A.D."/>
            <person name="Fouteau S."/>
            <person name="Franken C."/>
            <person name="Gibelin C."/>
            <person name="Gish J."/>
            <person name="Goldstein S."/>
            <person name="Gonzalez A.J."/>
            <person name="Green P.J."/>
            <person name="Hallab A."/>
            <person name="Hartog M."/>
            <person name="Hua A."/>
            <person name="Humphray S.J."/>
            <person name="Jeong D.H."/>
            <person name="Jing Y."/>
            <person name="Jocker A."/>
            <person name="Kenton S.M."/>
            <person name="Kim D.J."/>
            <person name="Klee K."/>
            <person name="Lai H."/>
            <person name="Lang C."/>
            <person name="Lin S."/>
            <person name="Macmil S.L."/>
            <person name="Magdelenat G."/>
            <person name="Matthews L."/>
            <person name="McCorrison J."/>
            <person name="Monaghan E.L."/>
            <person name="Mun J.H."/>
            <person name="Najar F.Z."/>
            <person name="Nicholson C."/>
            <person name="Noirot C."/>
            <person name="O'Bleness M."/>
            <person name="Paule C.R."/>
            <person name="Poulain J."/>
            <person name="Prion F."/>
            <person name="Qin B."/>
            <person name="Qu C."/>
            <person name="Retzel E.F."/>
            <person name="Riddle C."/>
            <person name="Sallet E."/>
            <person name="Samain S."/>
            <person name="Samson N."/>
            <person name="Sanders I."/>
            <person name="Saurat O."/>
            <person name="Scarpelli C."/>
            <person name="Schiex T."/>
            <person name="Segurens B."/>
            <person name="Severin A.J."/>
            <person name="Sherrier D.J."/>
            <person name="Shi R."/>
            <person name="Sims S."/>
            <person name="Singer S.R."/>
            <person name="Sinharoy S."/>
            <person name="Sterck L."/>
            <person name="Viollet A."/>
            <person name="Wang B.B."/>
            <person name="Wang K."/>
            <person name="Wang M."/>
            <person name="Wang X."/>
            <person name="Warfsmann J."/>
            <person name="Weissenbach J."/>
            <person name="White D.D."/>
            <person name="White J.D."/>
            <person name="Wiley G.B."/>
            <person name="Wincker P."/>
            <person name="Xing Y."/>
            <person name="Yang L."/>
            <person name="Yao Z."/>
            <person name="Ying F."/>
            <person name="Zhai J."/>
            <person name="Zhou L."/>
            <person name="Zuber A."/>
            <person name="Denarie J."/>
            <person name="Dixon R.A."/>
            <person name="May G.D."/>
            <person name="Schwartz D.C."/>
            <person name="Rogers J."/>
            <person name="Quetier F."/>
            <person name="Town C.D."/>
            <person name="Roe B.A."/>
        </authorList>
    </citation>
    <scope>NUCLEOTIDE SEQUENCE [LARGE SCALE GENOMIC DNA]</scope>
    <source>
        <strain evidence="2">A17</strain>
        <strain evidence="4 5">cv. Jemalong A17</strain>
    </source>
</reference>
<keyword evidence="5" id="KW-1185">Reference proteome</keyword>
<dbReference type="EMBL" id="PSQE01000003">
    <property type="protein sequence ID" value="RHN66072.1"/>
    <property type="molecule type" value="Genomic_DNA"/>
</dbReference>
<dbReference type="EnsemblPlants" id="AES69214">
    <property type="protein sequence ID" value="AES69214"/>
    <property type="gene ID" value="MTR_3g025470"/>
</dbReference>
<sequence>MKTTTTHSALSFTLLIALLIISSDMCMDYVEGRMNSEIVSSLIHTNDNGNCSSCKSDSDCINCILPDCNRAPGGVTTCFQHECVCQVFPPKQY</sequence>
<evidence type="ECO:0000313" key="2">
    <source>
        <dbReference type="EMBL" id="AES69214.1"/>
    </source>
</evidence>
<protein>
    <submittedName>
        <fullName evidence="2">Defensin-like protein</fullName>
    </submittedName>
</protein>
<reference evidence="6" key="4">
    <citation type="journal article" date="2018" name="Nat. Plants">
        <title>Whole-genome landscape of Medicago truncatula symbiotic genes.</title>
        <authorList>
            <person name="Pecrix Y."/>
            <person name="Staton S.E."/>
            <person name="Sallet E."/>
            <person name="Lelandais-Briere C."/>
            <person name="Moreau S."/>
            <person name="Carrere S."/>
            <person name="Blein T."/>
            <person name="Jardinaud M.F."/>
            <person name="Latrasse D."/>
            <person name="Zouine M."/>
            <person name="Zahm M."/>
            <person name="Kreplak J."/>
            <person name="Mayjonade B."/>
            <person name="Satge C."/>
            <person name="Perez M."/>
            <person name="Cauet S."/>
            <person name="Marande W."/>
            <person name="Chantry-Darmon C."/>
            <person name="Lopez-Roques C."/>
            <person name="Bouchez O."/>
            <person name="Berard A."/>
            <person name="Debelle F."/>
            <person name="Munos S."/>
            <person name="Bendahmane A."/>
            <person name="Berges H."/>
            <person name="Niebel A."/>
            <person name="Buitink J."/>
            <person name="Frugier F."/>
            <person name="Benhamed M."/>
            <person name="Crespi M."/>
            <person name="Gouzy J."/>
            <person name="Gamas P."/>
        </authorList>
    </citation>
    <scope>NUCLEOTIDE SEQUENCE [LARGE SCALE GENOMIC DNA]</scope>
    <source>
        <strain evidence="6">cv. Jemalong A17</strain>
    </source>
</reference>
<organism evidence="2 5">
    <name type="scientific">Medicago truncatula</name>
    <name type="common">Barrel medic</name>
    <name type="synonym">Medicago tribuloides</name>
    <dbReference type="NCBI Taxonomy" id="3880"/>
    <lineage>
        <taxon>Eukaryota</taxon>
        <taxon>Viridiplantae</taxon>
        <taxon>Streptophyta</taxon>
        <taxon>Embryophyta</taxon>
        <taxon>Tracheophyta</taxon>
        <taxon>Spermatophyta</taxon>
        <taxon>Magnoliopsida</taxon>
        <taxon>eudicotyledons</taxon>
        <taxon>Gunneridae</taxon>
        <taxon>Pentapetalae</taxon>
        <taxon>rosids</taxon>
        <taxon>fabids</taxon>
        <taxon>Fabales</taxon>
        <taxon>Fabaceae</taxon>
        <taxon>Papilionoideae</taxon>
        <taxon>50 kb inversion clade</taxon>
        <taxon>NPAAA clade</taxon>
        <taxon>Hologalegina</taxon>
        <taxon>IRL clade</taxon>
        <taxon>Trifolieae</taxon>
        <taxon>Medicago</taxon>
    </lineage>
</organism>
<name>G7IWG3_MEDTR</name>
<reference evidence="3" key="5">
    <citation type="journal article" date="2018" name="Nat. Plants">
        <title>Whole-genome landscape of Medicago truncatula symbiotic genes.</title>
        <authorList>
            <person name="Pecrix Y."/>
            <person name="Gamas P."/>
            <person name="Carrere S."/>
        </authorList>
    </citation>
    <scope>NUCLEOTIDE SEQUENCE</scope>
    <source>
        <tissue evidence="3">Leaves</tissue>
    </source>
</reference>
<dbReference type="AlphaFoldDB" id="G7IWG3"/>
<dbReference type="Proteomes" id="UP000265566">
    <property type="component" value="Chromosome 3"/>
</dbReference>
<evidence type="ECO:0000313" key="4">
    <source>
        <dbReference type="EnsemblPlants" id="AES69214"/>
    </source>
</evidence>